<dbReference type="EMBL" id="QSTL01000040">
    <property type="protein sequence ID" value="RGM50849.1"/>
    <property type="molecule type" value="Genomic_DNA"/>
</dbReference>
<sequence length="278" mass="32691">MKNNKSINDITLFRYLFNLDNRNLPQSILNWYSNIGSVIDSDRENAIRELSRIKGNCRNLVIFSKTFIDTMDKSYMKFTQFHMDILNELDNENGIVRSPYFLEGCYVVYSIKNGCLTLWIFQDKIDKYLSIPTYYICVSPKDKIKGEGHQLDCMILPLLDNCMEANIRDYIDMVLDYLCLRQWAEVQLGKVSSTVKKEIKKNKKTQVITEPGLDYYLFDSKWYTEICNEECFQVSGHFRLQPYGDGTRRLIWINEYTKNGYHRKATIDKVKDGDISLN</sequence>
<gene>
    <name evidence="1" type="ORF">DXC07_19720</name>
</gene>
<accession>A0A3E4X8T9</accession>
<comment type="caution">
    <text evidence="1">The sequence shown here is derived from an EMBL/GenBank/DDBJ whole genome shotgun (WGS) entry which is preliminary data.</text>
</comment>
<reference evidence="1 2" key="1">
    <citation type="submission" date="2018-08" db="EMBL/GenBank/DDBJ databases">
        <title>A genome reference for cultivated species of the human gut microbiota.</title>
        <authorList>
            <person name="Zou Y."/>
            <person name="Xue W."/>
            <person name="Luo G."/>
        </authorList>
    </citation>
    <scope>NUCLEOTIDE SEQUENCE [LARGE SCALE GENOMIC DNA]</scope>
    <source>
        <strain evidence="1 2">OM07-9</strain>
    </source>
</reference>
<proteinExistence type="predicted"/>
<dbReference type="RefSeq" id="WP_016273323.1">
    <property type="nucleotide sequence ID" value="NZ_QSTL01000040.1"/>
</dbReference>
<evidence type="ECO:0000313" key="1">
    <source>
        <dbReference type="EMBL" id="RGM50849.1"/>
    </source>
</evidence>
<evidence type="ECO:0000313" key="2">
    <source>
        <dbReference type="Proteomes" id="UP000261295"/>
    </source>
</evidence>
<dbReference type="Proteomes" id="UP000261295">
    <property type="component" value="Unassembled WGS sequence"/>
</dbReference>
<name>A0A3E4X8T9_BACUN</name>
<protein>
    <submittedName>
        <fullName evidence="1">Uncharacterized protein</fullName>
    </submittedName>
</protein>
<organism evidence="1 2">
    <name type="scientific">Bacteroides uniformis</name>
    <dbReference type="NCBI Taxonomy" id="820"/>
    <lineage>
        <taxon>Bacteria</taxon>
        <taxon>Pseudomonadati</taxon>
        <taxon>Bacteroidota</taxon>
        <taxon>Bacteroidia</taxon>
        <taxon>Bacteroidales</taxon>
        <taxon>Bacteroidaceae</taxon>
        <taxon>Bacteroides</taxon>
    </lineage>
</organism>
<dbReference type="AlphaFoldDB" id="A0A3E4X8T9"/>